<dbReference type="Proteomes" id="UP000076863">
    <property type="component" value="Unassembled WGS sequence"/>
</dbReference>
<reference evidence="1 2" key="1">
    <citation type="journal article" date="2016" name="Genome Biol. Evol.">
        <title>Divergent and convergent evolution of fungal pathogenicity.</title>
        <authorList>
            <person name="Shang Y."/>
            <person name="Xiao G."/>
            <person name="Zheng P."/>
            <person name="Cen K."/>
            <person name="Zhan S."/>
            <person name="Wang C."/>
        </authorList>
    </citation>
    <scope>NUCLEOTIDE SEQUENCE [LARGE SCALE GENOMIC DNA]</scope>
    <source>
        <strain evidence="1 2">RCEF 3172</strain>
    </source>
</reference>
<protein>
    <submittedName>
        <fullName evidence="1">Uncharacterized protein</fullName>
    </submittedName>
</protein>
<comment type="caution">
    <text evidence="1">The sequence shown here is derived from an EMBL/GenBank/DDBJ whole genome shotgun (WGS) entry which is preliminary data.</text>
</comment>
<accession>A0A167B1X6</accession>
<dbReference type="AlphaFoldDB" id="A0A167B1X6"/>
<evidence type="ECO:0000313" key="2">
    <source>
        <dbReference type="Proteomes" id="UP000076863"/>
    </source>
</evidence>
<dbReference type="EMBL" id="AZHA01000022">
    <property type="protein sequence ID" value="OAA39559.1"/>
    <property type="molecule type" value="Genomic_DNA"/>
</dbReference>
<name>A0A167B1X6_9HYPO</name>
<gene>
    <name evidence="1" type="ORF">BBO_06536</name>
</gene>
<dbReference type="OrthoDB" id="5207704at2759"/>
<organism evidence="1 2">
    <name type="scientific">Beauveria brongniartii RCEF 3172</name>
    <dbReference type="NCBI Taxonomy" id="1081107"/>
    <lineage>
        <taxon>Eukaryota</taxon>
        <taxon>Fungi</taxon>
        <taxon>Dikarya</taxon>
        <taxon>Ascomycota</taxon>
        <taxon>Pezizomycotina</taxon>
        <taxon>Sordariomycetes</taxon>
        <taxon>Hypocreomycetidae</taxon>
        <taxon>Hypocreales</taxon>
        <taxon>Cordycipitaceae</taxon>
        <taxon>Beauveria</taxon>
        <taxon>Beauveria brongniartii</taxon>
    </lineage>
</organism>
<proteinExistence type="predicted"/>
<sequence length="351" mass="39304">MDARSTSDLPDAIFENGHFGAVSHPYTAPLSSWAHELRRRARNLAKENDPQVCWREGFECARYSSSRLCPVLSTLEPSAWYHHFERQLQNAYNNDAKSFQTRRLRAPAEARVSGRRLHTRSAYSPKDLDNAVALARSGVPLPGERNHYRRPSLERQEAFYDSSTSKVSIRRCTASEDAQVAELYHRGILYNSSEDVKNTLDLNSISHSEPTYIIRPAKRARKSAKHMSDNGDMYSLEWPLHLDLSFSDIGNDEAIARFSSPTQQDSPEGLMLHASSHDSANSANPPLRVIYELAGSQGSVDIDASQPPDLMPDCDEYDVVNESEFHDTPESTQNSVVDPSLAAWVVVGDDL</sequence>
<evidence type="ECO:0000313" key="1">
    <source>
        <dbReference type="EMBL" id="OAA39559.1"/>
    </source>
</evidence>
<keyword evidence="2" id="KW-1185">Reference proteome</keyword>